<feature type="chain" id="PRO_5046314408" evidence="1">
    <location>
        <begin position="27"/>
        <end position="288"/>
    </location>
</feature>
<reference evidence="2 3" key="1">
    <citation type="submission" date="2023-07" db="EMBL/GenBank/DDBJ databases">
        <title>Sorghum-associated microbial communities from plants grown in Nebraska, USA.</title>
        <authorList>
            <person name="Schachtman D."/>
        </authorList>
    </citation>
    <scope>NUCLEOTIDE SEQUENCE [LARGE SCALE GENOMIC DNA]</scope>
    <source>
        <strain evidence="2 3">596</strain>
    </source>
</reference>
<accession>A0ABU1PAJ7</accession>
<dbReference type="Proteomes" id="UP001260715">
    <property type="component" value="Unassembled WGS sequence"/>
</dbReference>
<dbReference type="PROSITE" id="PS51257">
    <property type="entry name" value="PROKAR_LIPOPROTEIN"/>
    <property type="match status" value="1"/>
</dbReference>
<dbReference type="RefSeq" id="WP_146012835.1">
    <property type="nucleotide sequence ID" value="NZ_JAVDSJ010000001.1"/>
</dbReference>
<gene>
    <name evidence="2" type="ORF">J2W50_000657</name>
</gene>
<feature type="signal peptide" evidence="1">
    <location>
        <begin position="1"/>
        <end position="26"/>
    </location>
</feature>
<protein>
    <submittedName>
        <fullName evidence="2">Uncharacterized protein</fullName>
    </submittedName>
</protein>
<evidence type="ECO:0000313" key="3">
    <source>
        <dbReference type="Proteomes" id="UP001260715"/>
    </source>
</evidence>
<proteinExistence type="predicted"/>
<organism evidence="2 3">
    <name type="scientific">Herbaspirillum frisingense</name>
    <dbReference type="NCBI Taxonomy" id="92645"/>
    <lineage>
        <taxon>Bacteria</taxon>
        <taxon>Pseudomonadati</taxon>
        <taxon>Pseudomonadota</taxon>
        <taxon>Betaproteobacteria</taxon>
        <taxon>Burkholderiales</taxon>
        <taxon>Oxalobacteraceae</taxon>
        <taxon>Herbaspirillum</taxon>
    </lineage>
</organism>
<comment type="caution">
    <text evidence="2">The sequence shown here is derived from an EMBL/GenBank/DDBJ whole genome shotgun (WGS) entry which is preliminary data.</text>
</comment>
<name>A0ABU1PAJ7_9BURK</name>
<evidence type="ECO:0000313" key="2">
    <source>
        <dbReference type="EMBL" id="MDR6582482.1"/>
    </source>
</evidence>
<sequence length="288" mass="31251">MVFQGIRKMRLAWLFLSALACSSLQAAPVPMDQNGFTEYMVAKMRPEAGETPVQIKEPLALTVGSLQVNLGRLYAFCQQSVLNCDAEASNFAKAMADALKVANAPIDKDAVRLVIRPTDYVQSVELASAKAGSPTHLQYRPLVEGLVALAVLDTPRSIRTLSDKDLEKLGLTQDQLFDLGATNLRKLLKPLSEAATPAAPGKLGQLATDFFETSRVALHDDWKPLVDAQGGVLLITLPAANYLLYASDDSPQAIDALRAAGRKVAQQSPAPLSSAVLRWTQQRWELVR</sequence>
<dbReference type="EMBL" id="JAVDSJ010000001">
    <property type="protein sequence ID" value="MDR6582482.1"/>
    <property type="molecule type" value="Genomic_DNA"/>
</dbReference>
<evidence type="ECO:0000256" key="1">
    <source>
        <dbReference type="SAM" id="SignalP"/>
    </source>
</evidence>
<keyword evidence="3" id="KW-1185">Reference proteome</keyword>
<keyword evidence="1" id="KW-0732">Signal</keyword>